<proteinExistence type="predicted"/>
<gene>
    <name evidence="2" type="ORF">ASPWEDRAFT_173541</name>
</gene>
<feature type="compositionally biased region" description="Polar residues" evidence="1">
    <location>
        <begin position="1"/>
        <end position="10"/>
    </location>
</feature>
<dbReference type="AlphaFoldDB" id="A0A1L9RGQ9"/>
<reference evidence="3" key="1">
    <citation type="journal article" date="2017" name="Genome Biol.">
        <title>Comparative genomics reveals high biological diversity and specific adaptations in the industrially and medically important fungal genus Aspergillus.</title>
        <authorList>
            <person name="de Vries R.P."/>
            <person name="Riley R."/>
            <person name="Wiebenga A."/>
            <person name="Aguilar-Osorio G."/>
            <person name="Amillis S."/>
            <person name="Uchima C.A."/>
            <person name="Anderluh G."/>
            <person name="Asadollahi M."/>
            <person name="Askin M."/>
            <person name="Barry K."/>
            <person name="Battaglia E."/>
            <person name="Bayram O."/>
            <person name="Benocci T."/>
            <person name="Braus-Stromeyer S.A."/>
            <person name="Caldana C."/>
            <person name="Canovas D."/>
            <person name="Cerqueira G.C."/>
            <person name="Chen F."/>
            <person name="Chen W."/>
            <person name="Choi C."/>
            <person name="Clum A."/>
            <person name="Dos Santos R.A."/>
            <person name="Damasio A.R."/>
            <person name="Diallinas G."/>
            <person name="Emri T."/>
            <person name="Fekete E."/>
            <person name="Flipphi M."/>
            <person name="Freyberg S."/>
            <person name="Gallo A."/>
            <person name="Gournas C."/>
            <person name="Habgood R."/>
            <person name="Hainaut M."/>
            <person name="Harispe M.L."/>
            <person name="Henrissat B."/>
            <person name="Hilden K.S."/>
            <person name="Hope R."/>
            <person name="Hossain A."/>
            <person name="Karabika E."/>
            <person name="Karaffa L."/>
            <person name="Karanyi Z."/>
            <person name="Krasevec N."/>
            <person name="Kuo A."/>
            <person name="Kusch H."/>
            <person name="LaButti K."/>
            <person name="Lagendijk E.L."/>
            <person name="Lapidus A."/>
            <person name="Levasseur A."/>
            <person name="Lindquist E."/>
            <person name="Lipzen A."/>
            <person name="Logrieco A.F."/>
            <person name="MacCabe A."/>
            <person name="Maekelae M.R."/>
            <person name="Malavazi I."/>
            <person name="Melin P."/>
            <person name="Meyer V."/>
            <person name="Mielnichuk N."/>
            <person name="Miskei M."/>
            <person name="Molnar A.P."/>
            <person name="Mule G."/>
            <person name="Ngan C.Y."/>
            <person name="Orejas M."/>
            <person name="Orosz E."/>
            <person name="Ouedraogo J.P."/>
            <person name="Overkamp K.M."/>
            <person name="Park H.-S."/>
            <person name="Perrone G."/>
            <person name="Piumi F."/>
            <person name="Punt P.J."/>
            <person name="Ram A.F."/>
            <person name="Ramon A."/>
            <person name="Rauscher S."/>
            <person name="Record E."/>
            <person name="Riano-Pachon D.M."/>
            <person name="Robert V."/>
            <person name="Roehrig J."/>
            <person name="Ruller R."/>
            <person name="Salamov A."/>
            <person name="Salih N.S."/>
            <person name="Samson R.A."/>
            <person name="Sandor E."/>
            <person name="Sanguinetti M."/>
            <person name="Schuetze T."/>
            <person name="Sepcic K."/>
            <person name="Shelest E."/>
            <person name="Sherlock G."/>
            <person name="Sophianopoulou V."/>
            <person name="Squina F.M."/>
            <person name="Sun H."/>
            <person name="Susca A."/>
            <person name="Todd R.B."/>
            <person name="Tsang A."/>
            <person name="Unkles S.E."/>
            <person name="van de Wiele N."/>
            <person name="van Rossen-Uffink D."/>
            <person name="Oliveira J.V."/>
            <person name="Vesth T.C."/>
            <person name="Visser J."/>
            <person name="Yu J.-H."/>
            <person name="Zhou M."/>
            <person name="Andersen M.R."/>
            <person name="Archer D.B."/>
            <person name="Baker S.E."/>
            <person name="Benoit I."/>
            <person name="Brakhage A.A."/>
            <person name="Braus G.H."/>
            <person name="Fischer R."/>
            <person name="Frisvad J.C."/>
            <person name="Goldman G.H."/>
            <person name="Houbraken J."/>
            <person name="Oakley B."/>
            <person name="Pocsi I."/>
            <person name="Scazzocchio C."/>
            <person name="Seiboth B."/>
            <person name="vanKuyk P.A."/>
            <person name="Wortman J."/>
            <person name="Dyer P.S."/>
            <person name="Grigoriev I.V."/>
        </authorList>
    </citation>
    <scope>NUCLEOTIDE SEQUENCE [LARGE SCALE GENOMIC DNA]</scope>
    <source>
        <strain evidence="3">DTO 134E9</strain>
    </source>
</reference>
<feature type="compositionally biased region" description="Basic residues" evidence="1">
    <location>
        <begin position="226"/>
        <end position="241"/>
    </location>
</feature>
<name>A0A1L9RGQ9_ASPWE</name>
<feature type="compositionally biased region" description="Low complexity" evidence="1">
    <location>
        <begin position="212"/>
        <end position="224"/>
    </location>
</feature>
<feature type="region of interest" description="Disordered" evidence="1">
    <location>
        <begin position="187"/>
        <end position="293"/>
    </location>
</feature>
<feature type="region of interest" description="Disordered" evidence="1">
    <location>
        <begin position="1"/>
        <end position="66"/>
    </location>
</feature>
<evidence type="ECO:0000313" key="2">
    <source>
        <dbReference type="EMBL" id="OJJ34112.1"/>
    </source>
</evidence>
<feature type="compositionally biased region" description="Acidic residues" evidence="1">
    <location>
        <begin position="258"/>
        <end position="270"/>
    </location>
</feature>
<organism evidence="2 3">
    <name type="scientific">Aspergillus wentii DTO 134E9</name>
    <dbReference type="NCBI Taxonomy" id="1073089"/>
    <lineage>
        <taxon>Eukaryota</taxon>
        <taxon>Fungi</taxon>
        <taxon>Dikarya</taxon>
        <taxon>Ascomycota</taxon>
        <taxon>Pezizomycotina</taxon>
        <taxon>Eurotiomycetes</taxon>
        <taxon>Eurotiomycetidae</taxon>
        <taxon>Eurotiales</taxon>
        <taxon>Aspergillaceae</taxon>
        <taxon>Aspergillus</taxon>
        <taxon>Aspergillus subgen. Cremei</taxon>
    </lineage>
</organism>
<dbReference type="RefSeq" id="XP_040687788.1">
    <property type="nucleotide sequence ID" value="XM_040831092.1"/>
</dbReference>
<dbReference type="OrthoDB" id="4450707at2759"/>
<evidence type="ECO:0000256" key="1">
    <source>
        <dbReference type="SAM" id="MobiDB-lite"/>
    </source>
</evidence>
<dbReference type="GeneID" id="63746940"/>
<dbReference type="EMBL" id="KV878213">
    <property type="protein sequence ID" value="OJJ34112.1"/>
    <property type="molecule type" value="Genomic_DNA"/>
</dbReference>
<dbReference type="Proteomes" id="UP000184383">
    <property type="component" value="Unassembled WGS sequence"/>
</dbReference>
<feature type="compositionally biased region" description="Low complexity" evidence="1">
    <location>
        <begin position="248"/>
        <end position="257"/>
    </location>
</feature>
<protein>
    <submittedName>
        <fullName evidence="2">Uncharacterized protein</fullName>
    </submittedName>
</protein>
<keyword evidence="3" id="KW-1185">Reference proteome</keyword>
<sequence length="395" mass="43974">MRESPSSGLNENGFISDEDRKVPIESPSSAFDYSSDEDTKVPIVSQSPEMSPSNTQIVGVKPTPNNPIPQNILSMLEDWHKENGPKRPPPCSCYDSHTVMFYKIFDRNGEELILTNYSITKPTQYNALVLSMGDKPARLVACASGPRKFGTFLVAWNGNEKGYETECCAVRIFGWDSSKIKCSKEVWDNAPANPTPTRSNAPTGAQREKSQETQPQTQSQSQTQLRPRRGRERSKRPRHSTPARMPASSESSSTSDSSSEDDDSSDDESSEREKPSASASKKRKRDEPETKRTVKTEGNAILFNFVNYRMNAIRKFPLEDCKTAKDLFAKAQGFFPLFSKGAKVSVLSCQIPTYSAQHYLFENSGGEFESLVNDAKSIDRTDDGKLVIEVVNHVV</sequence>
<feature type="compositionally biased region" description="Polar residues" evidence="1">
    <location>
        <begin position="44"/>
        <end position="57"/>
    </location>
</feature>
<accession>A0A1L9RGQ9</accession>
<dbReference type="VEuPathDB" id="FungiDB:ASPWEDRAFT_173541"/>
<evidence type="ECO:0000313" key="3">
    <source>
        <dbReference type="Proteomes" id="UP000184383"/>
    </source>
</evidence>